<name>A0ABQ0KWT8_MYCCL</name>
<gene>
    <name evidence="2" type="ORF">MCHLO_01036</name>
</gene>
<accession>A0ABQ0KWT8</accession>
<feature type="compositionally biased region" description="Polar residues" evidence="1">
    <location>
        <begin position="27"/>
        <end position="46"/>
    </location>
</feature>
<dbReference type="EMBL" id="DF838854">
    <property type="protein sequence ID" value="GAT43351.1"/>
    <property type="molecule type" value="Genomic_DNA"/>
</dbReference>
<reference evidence="2" key="1">
    <citation type="submission" date="2014-09" db="EMBL/GenBank/DDBJ databases">
        <title>Genome sequence of the luminous mushroom Mycena chlorophos for searching fungal bioluminescence genes.</title>
        <authorList>
            <person name="Tanaka Y."/>
            <person name="Kasuga D."/>
            <person name="Oba Y."/>
            <person name="Hase S."/>
            <person name="Sato K."/>
            <person name="Oba Y."/>
            <person name="Sakakibara Y."/>
        </authorList>
    </citation>
    <scope>NUCLEOTIDE SEQUENCE</scope>
</reference>
<keyword evidence="3" id="KW-1185">Reference proteome</keyword>
<organism evidence="2 3">
    <name type="scientific">Mycena chlorophos</name>
    <name type="common">Agaric fungus</name>
    <name type="synonym">Agaricus chlorophos</name>
    <dbReference type="NCBI Taxonomy" id="658473"/>
    <lineage>
        <taxon>Eukaryota</taxon>
        <taxon>Fungi</taxon>
        <taxon>Dikarya</taxon>
        <taxon>Basidiomycota</taxon>
        <taxon>Agaricomycotina</taxon>
        <taxon>Agaricomycetes</taxon>
        <taxon>Agaricomycetidae</taxon>
        <taxon>Agaricales</taxon>
        <taxon>Marasmiineae</taxon>
        <taxon>Mycenaceae</taxon>
        <taxon>Mycena</taxon>
    </lineage>
</organism>
<evidence type="ECO:0000256" key="1">
    <source>
        <dbReference type="SAM" id="MobiDB-lite"/>
    </source>
</evidence>
<feature type="compositionally biased region" description="Polar residues" evidence="1">
    <location>
        <begin position="129"/>
        <end position="138"/>
    </location>
</feature>
<sequence>MRQNRNVESNLPASASHMTAHRDTLEVETSSVACAPSQTMLSSPDRSSLDGGTAVPPSRQWQTWAADVKHPIPDSDEPPASSSSVSPTTSPSAAGRSIPLPNFQTASTELLAEQPESRSRTLPRHSLMSAFSSYTGSTVPAYPGGSPEPLPSTPDPMLSPPPAYGS</sequence>
<feature type="compositionally biased region" description="Pro residues" evidence="1">
    <location>
        <begin position="146"/>
        <end position="166"/>
    </location>
</feature>
<feature type="compositionally biased region" description="Low complexity" evidence="1">
    <location>
        <begin position="78"/>
        <end position="93"/>
    </location>
</feature>
<feature type="compositionally biased region" description="Polar residues" evidence="1">
    <location>
        <begin position="1"/>
        <end position="17"/>
    </location>
</feature>
<proteinExistence type="predicted"/>
<protein>
    <submittedName>
        <fullName evidence="2">Uncharacterized protein</fullName>
    </submittedName>
</protein>
<evidence type="ECO:0000313" key="2">
    <source>
        <dbReference type="EMBL" id="GAT43351.1"/>
    </source>
</evidence>
<evidence type="ECO:0000313" key="3">
    <source>
        <dbReference type="Proteomes" id="UP000815677"/>
    </source>
</evidence>
<feature type="region of interest" description="Disordered" evidence="1">
    <location>
        <begin position="1"/>
        <end position="166"/>
    </location>
</feature>
<dbReference type="Proteomes" id="UP000815677">
    <property type="component" value="Unassembled WGS sequence"/>
</dbReference>